<sequence length="477" mass="51899">MSGLPQDKQDALLSRRQFLKKAAAAGLSVVPLALGGHSLWAELIQTASAEAVDRKDTWKPAKSSEHANPESPSPDWLNVKTFGARGDGSTDDFKAIAKALEKAGQDPDAVVYFPPGEYVVSGTLMVTRPMKITGAGKYATVIRLTRESVDAVKVQGTKDVTISHLQIRDIVNRGKGENTGIHFYASHNCVVEHVKVYNSDDSGIRVGFGKYEVSRNCRILNCEIEKTNGGSGIEVIRAADALVHGCTVWDSLQHGIRLCGSSGSIVTANRISGSGSSDISIQGFGSKGVILHPVEDFLVEDNTCEGTGTNDGVSMFNYALTGLLQHNSFSGHRNGMRLYDPDGYGSQDVRITGNTWRGQERGIFIKGKHNRLTFRYNRYASFVRPANGDPAYAFDIQGTGSETDITIEENWVTDKVESPAELVAVRLRKCGSGTRIQFRRNHLEYWPAGATGTYWMNDNTGLLIRDHGGRDTNVIGS</sequence>
<dbReference type="EMBL" id="QKRB01000044">
    <property type="protein sequence ID" value="PZD95738.1"/>
    <property type="molecule type" value="Genomic_DNA"/>
</dbReference>
<feature type="domain" description="Rhamnogalacturonase A/B/Epimerase-like pectate lyase" evidence="2">
    <location>
        <begin position="76"/>
        <end position="306"/>
    </location>
</feature>
<evidence type="ECO:0000313" key="4">
    <source>
        <dbReference type="Proteomes" id="UP000249522"/>
    </source>
</evidence>
<dbReference type="RefSeq" id="WP_111147367.1">
    <property type="nucleotide sequence ID" value="NZ_QKRB01000044.1"/>
</dbReference>
<dbReference type="InterPro" id="IPR011050">
    <property type="entry name" value="Pectin_lyase_fold/virulence"/>
</dbReference>
<protein>
    <recommendedName>
        <fullName evidence="2">Rhamnogalacturonase A/B/Epimerase-like pectate lyase domain-containing protein</fullName>
    </recommendedName>
</protein>
<organism evidence="3 4">
    <name type="scientific">Paenibacillus sambharensis</name>
    <dbReference type="NCBI Taxonomy" id="1803190"/>
    <lineage>
        <taxon>Bacteria</taxon>
        <taxon>Bacillati</taxon>
        <taxon>Bacillota</taxon>
        <taxon>Bacilli</taxon>
        <taxon>Bacillales</taxon>
        <taxon>Paenibacillaceae</taxon>
        <taxon>Paenibacillus</taxon>
    </lineage>
</organism>
<dbReference type="Proteomes" id="UP000249522">
    <property type="component" value="Unassembled WGS sequence"/>
</dbReference>
<dbReference type="InterPro" id="IPR006311">
    <property type="entry name" value="TAT_signal"/>
</dbReference>
<evidence type="ECO:0000256" key="1">
    <source>
        <dbReference type="SAM" id="MobiDB-lite"/>
    </source>
</evidence>
<dbReference type="InterPro" id="IPR019546">
    <property type="entry name" value="TAT_signal_bac_arc"/>
</dbReference>
<dbReference type="InterPro" id="IPR006626">
    <property type="entry name" value="PbH1"/>
</dbReference>
<feature type="compositionally biased region" description="Basic and acidic residues" evidence="1">
    <location>
        <begin position="55"/>
        <end position="68"/>
    </location>
</feature>
<proteinExistence type="predicted"/>
<feature type="region of interest" description="Disordered" evidence="1">
    <location>
        <begin position="55"/>
        <end position="77"/>
    </location>
</feature>
<reference evidence="3 4" key="1">
    <citation type="submission" date="2018-06" db="EMBL/GenBank/DDBJ databases">
        <title>Paenibacillus imtechensis sp. nov.</title>
        <authorList>
            <person name="Pinnaka A.K."/>
            <person name="Singh H."/>
            <person name="Kaur M."/>
        </authorList>
    </citation>
    <scope>NUCLEOTIDE SEQUENCE [LARGE SCALE GENOMIC DNA]</scope>
    <source>
        <strain evidence="3 4">SMB1</strain>
    </source>
</reference>
<comment type="caution">
    <text evidence="3">The sequence shown here is derived from an EMBL/GenBank/DDBJ whole genome shotgun (WGS) entry which is preliminary data.</text>
</comment>
<evidence type="ECO:0000313" key="3">
    <source>
        <dbReference type="EMBL" id="PZD95738.1"/>
    </source>
</evidence>
<dbReference type="InterPro" id="IPR012334">
    <property type="entry name" value="Pectin_lyas_fold"/>
</dbReference>
<dbReference type="Gene3D" id="2.160.20.10">
    <property type="entry name" value="Single-stranded right-handed beta-helix, Pectin lyase-like"/>
    <property type="match status" value="1"/>
</dbReference>
<dbReference type="SUPFAM" id="SSF51126">
    <property type="entry name" value="Pectin lyase-like"/>
    <property type="match status" value="1"/>
</dbReference>
<gene>
    <name evidence="3" type="ORF">DNH61_13390</name>
</gene>
<dbReference type="SMART" id="SM00710">
    <property type="entry name" value="PbH1"/>
    <property type="match status" value="8"/>
</dbReference>
<dbReference type="AlphaFoldDB" id="A0A2W1L6D0"/>
<dbReference type="NCBIfam" id="TIGR01409">
    <property type="entry name" value="TAT_signal_seq"/>
    <property type="match status" value="1"/>
</dbReference>
<dbReference type="Pfam" id="PF12708">
    <property type="entry name" value="Pect-lyase_RHGA_epim"/>
    <property type="match status" value="1"/>
</dbReference>
<accession>A0A2W1L6D0</accession>
<name>A0A2W1L6D0_9BACL</name>
<keyword evidence="4" id="KW-1185">Reference proteome</keyword>
<dbReference type="InterPro" id="IPR024535">
    <property type="entry name" value="RHGA/B-epi-like_pectate_lyase"/>
</dbReference>
<evidence type="ECO:0000259" key="2">
    <source>
        <dbReference type="Pfam" id="PF12708"/>
    </source>
</evidence>
<dbReference type="PROSITE" id="PS51318">
    <property type="entry name" value="TAT"/>
    <property type="match status" value="1"/>
</dbReference>
<dbReference type="OrthoDB" id="2505997at2"/>